<gene>
    <name evidence="1" type="ORF">SAMN05444170_5877</name>
</gene>
<name>A0A1M7UMY9_9BRAD</name>
<evidence type="ECO:0000313" key="1">
    <source>
        <dbReference type="EMBL" id="SHN84381.1"/>
    </source>
</evidence>
<organism evidence="1 2">
    <name type="scientific">Bradyrhizobium erythrophlei</name>
    <dbReference type="NCBI Taxonomy" id="1437360"/>
    <lineage>
        <taxon>Bacteria</taxon>
        <taxon>Pseudomonadati</taxon>
        <taxon>Pseudomonadota</taxon>
        <taxon>Alphaproteobacteria</taxon>
        <taxon>Hyphomicrobiales</taxon>
        <taxon>Nitrobacteraceae</taxon>
        <taxon>Bradyrhizobium</taxon>
    </lineage>
</organism>
<evidence type="ECO:0000313" key="2">
    <source>
        <dbReference type="Proteomes" id="UP000184096"/>
    </source>
</evidence>
<dbReference type="Proteomes" id="UP000184096">
    <property type="component" value="Chromosome I"/>
</dbReference>
<protein>
    <submittedName>
        <fullName evidence="1">Uncharacterized protein</fullName>
    </submittedName>
</protein>
<keyword evidence="2" id="KW-1185">Reference proteome</keyword>
<sequence length="152" mass="17067">MLLACRRLGLLLFYGVYTVDRLLHERPSLANTSINLLGQDLKALIAEKNRLALLRFRKRWDNGQMITRVQRDGLSDHPHIAVEVVKLGMQTVEMLAQQSFDRWGGVQKMLKSSLNKHALADARSVGCDVKPTVDTFTQTNRHFATHSGSAVA</sequence>
<accession>A0A1M7UMY9</accession>
<dbReference type="EMBL" id="LT670849">
    <property type="protein sequence ID" value="SHN84381.1"/>
    <property type="molecule type" value="Genomic_DNA"/>
</dbReference>
<proteinExistence type="predicted"/>
<reference evidence="2" key="1">
    <citation type="submission" date="2016-11" db="EMBL/GenBank/DDBJ databases">
        <authorList>
            <person name="Varghese N."/>
            <person name="Submissions S."/>
        </authorList>
    </citation>
    <scope>NUCLEOTIDE SEQUENCE [LARGE SCALE GENOMIC DNA]</scope>
    <source>
        <strain evidence="2">GAS401</strain>
    </source>
</reference>
<dbReference type="AlphaFoldDB" id="A0A1M7UMY9"/>